<evidence type="ECO:0000313" key="1">
    <source>
        <dbReference type="EMBL" id="GJT82476.1"/>
    </source>
</evidence>
<keyword evidence="2" id="KW-1185">Reference proteome</keyword>
<accession>A0ABQ5H3P2</accession>
<sequence length="135" mass="15742">MVVTAAEAFGILECPHLTWKLTQIVIMLEQILTGNPQQELAEYGALQLLMAHVLWIQSQKLDRVQFHEHKIYIDNESTRCMSRIPSILLKKQKHIAIRHHFIRDAYEKKLIQVLKIHTDDNVADLLTKAFDVSRF</sequence>
<name>A0ABQ5H3P2_9ASTR</name>
<protein>
    <recommendedName>
        <fullName evidence="3">Copia protein</fullName>
    </recommendedName>
</protein>
<dbReference type="CDD" id="cd09272">
    <property type="entry name" value="RNase_HI_RT_Ty1"/>
    <property type="match status" value="1"/>
</dbReference>
<evidence type="ECO:0008006" key="3">
    <source>
        <dbReference type="Google" id="ProtNLM"/>
    </source>
</evidence>
<dbReference type="EMBL" id="BQNB010019171">
    <property type="protein sequence ID" value="GJT82476.1"/>
    <property type="molecule type" value="Genomic_DNA"/>
</dbReference>
<dbReference type="Proteomes" id="UP001151760">
    <property type="component" value="Unassembled WGS sequence"/>
</dbReference>
<gene>
    <name evidence="1" type="ORF">Tco_1056818</name>
</gene>
<reference evidence="1" key="2">
    <citation type="submission" date="2022-01" db="EMBL/GenBank/DDBJ databases">
        <authorList>
            <person name="Yamashiro T."/>
            <person name="Shiraishi A."/>
            <person name="Satake H."/>
            <person name="Nakayama K."/>
        </authorList>
    </citation>
    <scope>NUCLEOTIDE SEQUENCE</scope>
</reference>
<reference evidence="1" key="1">
    <citation type="journal article" date="2022" name="Int. J. Mol. Sci.">
        <title>Draft Genome of Tanacetum Coccineum: Genomic Comparison of Closely Related Tanacetum-Family Plants.</title>
        <authorList>
            <person name="Yamashiro T."/>
            <person name="Shiraishi A."/>
            <person name="Nakayama K."/>
            <person name="Satake H."/>
        </authorList>
    </citation>
    <scope>NUCLEOTIDE SEQUENCE</scope>
</reference>
<evidence type="ECO:0000313" key="2">
    <source>
        <dbReference type="Proteomes" id="UP001151760"/>
    </source>
</evidence>
<organism evidence="1 2">
    <name type="scientific">Tanacetum coccineum</name>
    <dbReference type="NCBI Taxonomy" id="301880"/>
    <lineage>
        <taxon>Eukaryota</taxon>
        <taxon>Viridiplantae</taxon>
        <taxon>Streptophyta</taxon>
        <taxon>Embryophyta</taxon>
        <taxon>Tracheophyta</taxon>
        <taxon>Spermatophyta</taxon>
        <taxon>Magnoliopsida</taxon>
        <taxon>eudicotyledons</taxon>
        <taxon>Gunneridae</taxon>
        <taxon>Pentapetalae</taxon>
        <taxon>asterids</taxon>
        <taxon>campanulids</taxon>
        <taxon>Asterales</taxon>
        <taxon>Asteraceae</taxon>
        <taxon>Asteroideae</taxon>
        <taxon>Anthemideae</taxon>
        <taxon>Anthemidinae</taxon>
        <taxon>Tanacetum</taxon>
    </lineage>
</organism>
<comment type="caution">
    <text evidence="1">The sequence shown here is derived from an EMBL/GenBank/DDBJ whole genome shotgun (WGS) entry which is preliminary data.</text>
</comment>
<proteinExistence type="predicted"/>